<dbReference type="SMART" id="SM00895">
    <property type="entry name" value="FCD"/>
    <property type="match status" value="1"/>
</dbReference>
<keyword evidence="1" id="KW-0805">Transcription regulation</keyword>
<dbReference type="InterPro" id="IPR008920">
    <property type="entry name" value="TF_FadR/GntR_C"/>
</dbReference>
<evidence type="ECO:0000256" key="2">
    <source>
        <dbReference type="ARBA" id="ARBA00023125"/>
    </source>
</evidence>
<dbReference type="InterPro" id="IPR036388">
    <property type="entry name" value="WH-like_DNA-bd_sf"/>
</dbReference>
<dbReference type="Pfam" id="PF00392">
    <property type="entry name" value="GntR"/>
    <property type="match status" value="1"/>
</dbReference>
<dbReference type="SUPFAM" id="SSF48008">
    <property type="entry name" value="GntR ligand-binding domain-like"/>
    <property type="match status" value="1"/>
</dbReference>
<dbReference type="SUPFAM" id="SSF46785">
    <property type="entry name" value="Winged helix' DNA-binding domain"/>
    <property type="match status" value="1"/>
</dbReference>
<dbReference type="InterPro" id="IPR036390">
    <property type="entry name" value="WH_DNA-bd_sf"/>
</dbReference>
<evidence type="ECO:0000259" key="5">
    <source>
        <dbReference type="PROSITE" id="PS50949"/>
    </source>
</evidence>
<evidence type="ECO:0000256" key="3">
    <source>
        <dbReference type="ARBA" id="ARBA00023163"/>
    </source>
</evidence>
<reference evidence="7" key="1">
    <citation type="journal article" date="2019" name="Int. J. Syst. Evol. Microbiol.">
        <title>The Global Catalogue of Microorganisms (GCM) 10K type strain sequencing project: providing services to taxonomists for standard genome sequencing and annotation.</title>
        <authorList>
            <consortium name="The Broad Institute Genomics Platform"/>
            <consortium name="The Broad Institute Genome Sequencing Center for Infectious Disease"/>
            <person name="Wu L."/>
            <person name="Ma J."/>
        </authorList>
    </citation>
    <scope>NUCLEOTIDE SEQUENCE [LARGE SCALE GENOMIC DNA]</scope>
    <source>
        <strain evidence="7">JCM 30846</strain>
    </source>
</reference>
<dbReference type="InterPro" id="IPR000524">
    <property type="entry name" value="Tscrpt_reg_HTH_GntR"/>
</dbReference>
<evidence type="ECO:0000313" key="6">
    <source>
        <dbReference type="EMBL" id="GAA3758838.1"/>
    </source>
</evidence>
<keyword evidence="2" id="KW-0238">DNA-binding</keyword>
<keyword evidence="3" id="KW-0804">Transcription</keyword>
<name>A0ABP7GA18_9ACTN</name>
<dbReference type="Gene3D" id="1.20.120.530">
    <property type="entry name" value="GntR ligand-binding domain-like"/>
    <property type="match status" value="1"/>
</dbReference>
<dbReference type="PROSITE" id="PS50949">
    <property type="entry name" value="HTH_GNTR"/>
    <property type="match status" value="1"/>
</dbReference>
<dbReference type="Pfam" id="PF07729">
    <property type="entry name" value="FCD"/>
    <property type="match status" value="1"/>
</dbReference>
<comment type="caution">
    <text evidence="6">The sequence shown here is derived from an EMBL/GenBank/DDBJ whole genome shotgun (WGS) entry which is preliminary data.</text>
</comment>
<sequence>MSAADIRQPLAALRERVRTELRHRIVSGQLPPGTRLVERELAESLGVSRVPVREAIRTLTAEGFVVALSPRRVVVRTLTPDDVDQIFELREALEVHAAGLAAQRATPAGLRRLAGLLDHAARATAERAAEEITDVNTRFHDEVLAIAGNPLLAAALEPLEGRLRWLTRQNTRWDDLLREHRRLLDAIASGDPARARALAGEHVRVNRLAVRALLFGDGSARQRSHGGRSGGSRPGHPAGRVC</sequence>
<feature type="domain" description="HTH gntR-type" evidence="5">
    <location>
        <begin position="11"/>
        <end position="78"/>
    </location>
</feature>
<proteinExistence type="predicted"/>
<dbReference type="PRINTS" id="PR00035">
    <property type="entry name" value="HTHGNTR"/>
</dbReference>
<organism evidence="6 7">
    <name type="scientific">Streptomyces tremellae</name>
    <dbReference type="NCBI Taxonomy" id="1124239"/>
    <lineage>
        <taxon>Bacteria</taxon>
        <taxon>Bacillati</taxon>
        <taxon>Actinomycetota</taxon>
        <taxon>Actinomycetes</taxon>
        <taxon>Kitasatosporales</taxon>
        <taxon>Streptomycetaceae</taxon>
        <taxon>Streptomyces</taxon>
    </lineage>
</organism>
<dbReference type="Gene3D" id="1.10.10.10">
    <property type="entry name" value="Winged helix-like DNA-binding domain superfamily/Winged helix DNA-binding domain"/>
    <property type="match status" value="1"/>
</dbReference>
<dbReference type="InterPro" id="IPR011711">
    <property type="entry name" value="GntR_C"/>
</dbReference>
<dbReference type="PANTHER" id="PTHR43537">
    <property type="entry name" value="TRANSCRIPTIONAL REGULATOR, GNTR FAMILY"/>
    <property type="match status" value="1"/>
</dbReference>
<dbReference type="EMBL" id="BAABEP010000079">
    <property type="protein sequence ID" value="GAA3758838.1"/>
    <property type="molecule type" value="Genomic_DNA"/>
</dbReference>
<dbReference type="SMART" id="SM00345">
    <property type="entry name" value="HTH_GNTR"/>
    <property type="match status" value="1"/>
</dbReference>
<dbReference type="RefSeq" id="WP_345654906.1">
    <property type="nucleotide sequence ID" value="NZ_BAABEP010000079.1"/>
</dbReference>
<feature type="region of interest" description="Disordered" evidence="4">
    <location>
        <begin position="220"/>
        <end position="242"/>
    </location>
</feature>
<gene>
    <name evidence="6" type="ORF">GCM10023082_61740</name>
</gene>
<dbReference type="CDD" id="cd07377">
    <property type="entry name" value="WHTH_GntR"/>
    <property type="match status" value="1"/>
</dbReference>
<accession>A0ABP7GA18</accession>
<evidence type="ECO:0000256" key="1">
    <source>
        <dbReference type="ARBA" id="ARBA00023015"/>
    </source>
</evidence>
<evidence type="ECO:0000256" key="4">
    <source>
        <dbReference type="SAM" id="MobiDB-lite"/>
    </source>
</evidence>
<evidence type="ECO:0000313" key="7">
    <source>
        <dbReference type="Proteomes" id="UP001499884"/>
    </source>
</evidence>
<dbReference type="PANTHER" id="PTHR43537:SF5">
    <property type="entry name" value="UXU OPERON TRANSCRIPTIONAL REGULATOR"/>
    <property type="match status" value="1"/>
</dbReference>
<keyword evidence="7" id="KW-1185">Reference proteome</keyword>
<protein>
    <submittedName>
        <fullName evidence="6">GntR family transcriptional regulator</fullName>
    </submittedName>
</protein>
<dbReference type="Proteomes" id="UP001499884">
    <property type="component" value="Unassembled WGS sequence"/>
</dbReference>